<reference evidence="2 3" key="1">
    <citation type="submission" date="2021-05" db="EMBL/GenBank/DDBJ databases">
        <title>Genome Assembly of Synthetic Allotetraploid Brassica napus Reveals Homoeologous Exchanges between Subgenomes.</title>
        <authorList>
            <person name="Davis J.T."/>
        </authorList>
    </citation>
    <scope>NUCLEOTIDE SEQUENCE [LARGE SCALE GENOMIC DNA]</scope>
    <source>
        <strain evidence="3">cv. Da-Ae</strain>
        <tissue evidence="2">Seedling</tissue>
    </source>
</reference>
<comment type="caution">
    <text evidence="2">The sequence shown here is derived from an EMBL/GenBank/DDBJ whole genome shotgun (WGS) entry which is preliminary data.</text>
</comment>
<evidence type="ECO:0000259" key="1">
    <source>
        <dbReference type="PROSITE" id="PS50181"/>
    </source>
</evidence>
<dbReference type="Proteomes" id="UP000824890">
    <property type="component" value="Unassembled WGS sequence"/>
</dbReference>
<organism evidence="2 3">
    <name type="scientific">Brassica napus</name>
    <name type="common">Rape</name>
    <dbReference type="NCBI Taxonomy" id="3708"/>
    <lineage>
        <taxon>Eukaryota</taxon>
        <taxon>Viridiplantae</taxon>
        <taxon>Streptophyta</taxon>
        <taxon>Embryophyta</taxon>
        <taxon>Tracheophyta</taxon>
        <taxon>Spermatophyta</taxon>
        <taxon>Magnoliopsida</taxon>
        <taxon>eudicotyledons</taxon>
        <taxon>Gunneridae</taxon>
        <taxon>Pentapetalae</taxon>
        <taxon>rosids</taxon>
        <taxon>malvids</taxon>
        <taxon>Brassicales</taxon>
        <taxon>Brassicaceae</taxon>
        <taxon>Brassiceae</taxon>
        <taxon>Brassica</taxon>
    </lineage>
</organism>
<dbReference type="Pfam" id="PF00646">
    <property type="entry name" value="F-box"/>
    <property type="match status" value="1"/>
</dbReference>
<dbReference type="SUPFAM" id="SSF81383">
    <property type="entry name" value="F-box domain"/>
    <property type="match status" value="2"/>
</dbReference>
<evidence type="ECO:0000313" key="2">
    <source>
        <dbReference type="EMBL" id="KAH0932430.1"/>
    </source>
</evidence>
<dbReference type="PANTHER" id="PTHR24414:SF135">
    <property type="entry name" value="F-BOX DOMAIN-CONTAINING PROTEIN"/>
    <property type="match status" value="1"/>
</dbReference>
<dbReference type="Gene3D" id="2.120.10.80">
    <property type="entry name" value="Kelch-type beta propeller"/>
    <property type="match status" value="2"/>
</dbReference>
<dbReference type="Pfam" id="PF25210">
    <property type="entry name" value="Kelch_FKB95"/>
    <property type="match status" value="2"/>
</dbReference>
<dbReference type="EMBL" id="JAGKQM010000003">
    <property type="protein sequence ID" value="KAH0932430.1"/>
    <property type="molecule type" value="Genomic_DNA"/>
</dbReference>
<dbReference type="InterPro" id="IPR001810">
    <property type="entry name" value="F-box_dom"/>
</dbReference>
<keyword evidence="3" id="KW-1185">Reference proteome</keyword>
<sequence>MRMSSSTTMAKEEQSSKPLSLITSLPQDVIVDILARISRFDYPTLSLVCKHFQSIVTSPEIFTRRALLGRTEHCLYVVLCLQNHTRIYILRKNKTNGDTPLVLIPSLPAMPLYLNFVAAGSRIYAFARKSDYEMMTLSIDCGSHSVQPFPSIPTHLNLIVAGVIEGRIYGVGCRFSEEWEKVMVVFDTKTQVWEPGMISVMKEGFMCGCVVMADKMYTRDYANSFVYDPKENKWEKDEMLNLHKWENACVIDDVLYYLDCNEKELRAYDRKRRCWQVVKGLEALLPETRRRKEWSQTVNYDGKLALFYPKENCEIWCAEISLETRQGGEIWGTVECCRHLVTSQSCFMKALDVVMSSKKTMAKEEQSSPIMLLPHDVIVDILARVSRFDYPILSLVCKHFHIDCGSHTVQPLPDVPVLMSPRMADIIKGRIYVIGYDNGWERVMVVFNTETQMWEPRMIRLDKEGNKCTDGCAVMGDKMYMRNLSKTLVYDPKESKWERDEMMNLHKWKNACVVDDVLYFYNSCDFYDREGGLRAYDQKQRRWRVVKGLEALLPETTSSAWPHVVNYGGKLALFYLKRNEIWCEEISLETRQDGEIWGKVEWCERLVTGNFDFMKALDVVV</sequence>
<evidence type="ECO:0000313" key="3">
    <source>
        <dbReference type="Proteomes" id="UP000824890"/>
    </source>
</evidence>
<proteinExistence type="predicted"/>
<dbReference type="CDD" id="cd22152">
    <property type="entry name" value="F-box_AtAFR-like"/>
    <property type="match status" value="1"/>
</dbReference>
<name>A0ABQ8DSU0_BRANA</name>
<protein>
    <recommendedName>
        <fullName evidence="1">F-box domain-containing protein</fullName>
    </recommendedName>
</protein>
<dbReference type="InterPro" id="IPR057499">
    <property type="entry name" value="Kelch_FKB95"/>
</dbReference>
<dbReference type="SMART" id="SM00256">
    <property type="entry name" value="FBOX"/>
    <property type="match status" value="2"/>
</dbReference>
<dbReference type="PROSITE" id="PS50181">
    <property type="entry name" value="FBOX"/>
    <property type="match status" value="1"/>
</dbReference>
<accession>A0ABQ8DSU0</accession>
<feature type="domain" description="F-box" evidence="1">
    <location>
        <begin position="19"/>
        <end position="65"/>
    </location>
</feature>
<dbReference type="SUPFAM" id="SSF117281">
    <property type="entry name" value="Kelch motif"/>
    <property type="match status" value="2"/>
</dbReference>
<dbReference type="InterPro" id="IPR050354">
    <property type="entry name" value="F-box/kelch-repeat_ARATH"/>
</dbReference>
<dbReference type="InterPro" id="IPR015915">
    <property type="entry name" value="Kelch-typ_b-propeller"/>
</dbReference>
<dbReference type="InterPro" id="IPR036047">
    <property type="entry name" value="F-box-like_dom_sf"/>
</dbReference>
<gene>
    <name evidence="2" type="ORF">HID58_009547</name>
</gene>
<dbReference type="PANTHER" id="PTHR24414">
    <property type="entry name" value="F-BOX/KELCH-REPEAT PROTEIN SKIP4"/>
    <property type="match status" value="1"/>
</dbReference>